<evidence type="ECO:0000313" key="1">
    <source>
        <dbReference type="EMBL" id="OWF35886.1"/>
    </source>
</evidence>
<dbReference type="AlphaFoldDB" id="A0A210PHI8"/>
<evidence type="ECO:0000313" key="2">
    <source>
        <dbReference type="Proteomes" id="UP000242188"/>
    </source>
</evidence>
<name>A0A210PHI8_MIZYE</name>
<accession>A0A210PHI8</accession>
<proteinExistence type="predicted"/>
<sequence length="89" mass="10685">MKSLVMRRRRTIKERSSVKMQDDITKDNLELIRKLNEHSGVEYGWYYNCAIYGKCKATEMRVRFDLYDGISEVIRKHIKDVNNKNKNSR</sequence>
<dbReference type="Proteomes" id="UP000242188">
    <property type="component" value="Unassembled WGS sequence"/>
</dbReference>
<reference evidence="1 2" key="1">
    <citation type="journal article" date="2017" name="Nat. Ecol. Evol.">
        <title>Scallop genome provides insights into evolution of bilaterian karyotype and development.</title>
        <authorList>
            <person name="Wang S."/>
            <person name="Zhang J."/>
            <person name="Jiao W."/>
            <person name="Li J."/>
            <person name="Xun X."/>
            <person name="Sun Y."/>
            <person name="Guo X."/>
            <person name="Huan P."/>
            <person name="Dong B."/>
            <person name="Zhang L."/>
            <person name="Hu X."/>
            <person name="Sun X."/>
            <person name="Wang J."/>
            <person name="Zhao C."/>
            <person name="Wang Y."/>
            <person name="Wang D."/>
            <person name="Huang X."/>
            <person name="Wang R."/>
            <person name="Lv J."/>
            <person name="Li Y."/>
            <person name="Zhang Z."/>
            <person name="Liu B."/>
            <person name="Lu W."/>
            <person name="Hui Y."/>
            <person name="Liang J."/>
            <person name="Zhou Z."/>
            <person name="Hou R."/>
            <person name="Li X."/>
            <person name="Liu Y."/>
            <person name="Li H."/>
            <person name="Ning X."/>
            <person name="Lin Y."/>
            <person name="Zhao L."/>
            <person name="Xing Q."/>
            <person name="Dou J."/>
            <person name="Li Y."/>
            <person name="Mao J."/>
            <person name="Guo H."/>
            <person name="Dou H."/>
            <person name="Li T."/>
            <person name="Mu C."/>
            <person name="Jiang W."/>
            <person name="Fu Q."/>
            <person name="Fu X."/>
            <person name="Miao Y."/>
            <person name="Liu J."/>
            <person name="Yu Q."/>
            <person name="Li R."/>
            <person name="Liao H."/>
            <person name="Li X."/>
            <person name="Kong Y."/>
            <person name="Jiang Z."/>
            <person name="Chourrout D."/>
            <person name="Li R."/>
            <person name="Bao Z."/>
        </authorList>
    </citation>
    <scope>NUCLEOTIDE SEQUENCE [LARGE SCALE GENOMIC DNA]</scope>
    <source>
        <strain evidence="1 2">PY_sf001</strain>
    </source>
</reference>
<organism evidence="1 2">
    <name type="scientific">Mizuhopecten yessoensis</name>
    <name type="common">Japanese scallop</name>
    <name type="synonym">Patinopecten yessoensis</name>
    <dbReference type="NCBI Taxonomy" id="6573"/>
    <lineage>
        <taxon>Eukaryota</taxon>
        <taxon>Metazoa</taxon>
        <taxon>Spiralia</taxon>
        <taxon>Lophotrochozoa</taxon>
        <taxon>Mollusca</taxon>
        <taxon>Bivalvia</taxon>
        <taxon>Autobranchia</taxon>
        <taxon>Pteriomorphia</taxon>
        <taxon>Pectinida</taxon>
        <taxon>Pectinoidea</taxon>
        <taxon>Pectinidae</taxon>
        <taxon>Mizuhopecten</taxon>
    </lineage>
</organism>
<protein>
    <submittedName>
        <fullName evidence="1">Uncharacterized protein</fullName>
    </submittedName>
</protein>
<comment type="caution">
    <text evidence="1">The sequence shown here is derived from an EMBL/GenBank/DDBJ whole genome shotgun (WGS) entry which is preliminary data.</text>
</comment>
<dbReference type="EMBL" id="NEDP02076699">
    <property type="protein sequence ID" value="OWF35886.1"/>
    <property type="molecule type" value="Genomic_DNA"/>
</dbReference>
<keyword evidence="2" id="KW-1185">Reference proteome</keyword>
<gene>
    <name evidence="1" type="ORF">KP79_PYT03292</name>
</gene>